<feature type="domain" description="Aldehyde dehydrogenase" evidence="9">
    <location>
        <begin position="61"/>
        <end position="513"/>
    </location>
</feature>
<dbReference type="Gene3D" id="3.40.309.10">
    <property type="entry name" value="Aldehyde Dehydrogenase, Chain A, domain 2"/>
    <property type="match status" value="1"/>
</dbReference>
<comment type="caution">
    <text evidence="10">The sequence shown here is derived from an EMBL/GenBank/DDBJ whole genome shotgun (WGS) entry which is preliminary data.</text>
</comment>
<evidence type="ECO:0000256" key="2">
    <source>
        <dbReference type="ARBA" id="ARBA00009986"/>
    </source>
</evidence>
<dbReference type="UniPathway" id="UPA00261">
    <property type="reaction ID" value="UER00374"/>
</dbReference>
<dbReference type="CDD" id="cd07123">
    <property type="entry name" value="ALDH_F4-17_P5CDH"/>
    <property type="match status" value="1"/>
</dbReference>
<comment type="pathway">
    <text evidence="1">Amino-acid degradation; L-proline degradation into L-glutamate; L-glutamate from L-proline: step 2/2.</text>
</comment>
<dbReference type="Proteomes" id="UP000886110">
    <property type="component" value="Unassembled WGS sequence"/>
</dbReference>
<proteinExistence type="inferred from homology"/>
<protein>
    <recommendedName>
        <fullName evidence="7">L-glutamate gamma-semialdehyde dehydrogenase</fullName>
        <ecNumber evidence="3">1.2.1.88</ecNumber>
    </recommendedName>
    <alternativeName>
        <fullName evidence="7">L-glutamate gamma-semialdehyde dehydrogenase</fullName>
    </alternativeName>
</protein>
<dbReference type="InterPro" id="IPR016160">
    <property type="entry name" value="Ald_DH_CS_CYS"/>
</dbReference>
<dbReference type="InterPro" id="IPR016161">
    <property type="entry name" value="Ald_DH/histidinol_DH"/>
</dbReference>
<reference evidence="10" key="1">
    <citation type="journal article" date="2020" name="mSystems">
        <title>Genome- and Community-Level Interaction Insights into Carbon Utilization and Element Cycling Functions of Hydrothermarchaeota in Hydrothermal Sediment.</title>
        <authorList>
            <person name="Zhou Z."/>
            <person name="Liu Y."/>
            <person name="Xu W."/>
            <person name="Pan J."/>
            <person name="Luo Z.H."/>
            <person name="Li M."/>
        </authorList>
    </citation>
    <scope>NUCLEOTIDE SEQUENCE [LARGE SCALE GENOMIC DNA]</scope>
    <source>
        <strain evidence="10">HyVt-74</strain>
    </source>
</reference>
<accession>A0A7C5HGB8</accession>
<evidence type="ECO:0000256" key="5">
    <source>
        <dbReference type="ARBA" id="ARBA00023027"/>
    </source>
</evidence>
<dbReference type="Pfam" id="PF00171">
    <property type="entry name" value="Aldedh"/>
    <property type="match status" value="1"/>
</dbReference>
<dbReference type="PANTHER" id="PTHR42862:SF1">
    <property type="entry name" value="DELTA-1-PYRROLINE-5-CARBOXYLATE DEHYDROGENASE 2, ISOFORM A-RELATED"/>
    <property type="match status" value="1"/>
</dbReference>
<dbReference type="GO" id="GO:0010133">
    <property type="term" value="P:L-proline catabolic process to L-glutamate"/>
    <property type="evidence" value="ECO:0007669"/>
    <property type="project" value="UniProtKB-UniPathway"/>
</dbReference>
<evidence type="ECO:0000256" key="1">
    <source>
        <dbReference type="ARBA" id="ARBA00004786"/>
    </source>
</evidence>
<dbReference type="InterPro" id="IPR015590">
    <property type="entry name" value="Aldehyde_DH_dom"/>
</dbReference>
<dbReference type="AlphaFoldDB" id="A0A7C5HGB8"/>
<dbReference type="Gene3D" id="3.40.605.10">
    <property type="entry name" value="Aldehyde Dehydrogenase, Chain A, domain 1"/>
    <property type="match status" value="1"/>
</dbReference>
<dbReference type="SUPFAM" id="SSF53720">
    <property type="entry name" value="ALDH-like"/>
    <property type="match status" value="1"/>
</dbReference>
<dbReference type="GO" id="GO:0009898">
    <property type="term" value="C:cytoplasmic side of plasma membrane"/>
    <property type="evidence" value="ECO:0007669"/>
    <property type="project" value="TreeGrafter"/>
</dbReference>
<dbReference type="EC" id="1.2.1.88" evidence="3"/>
<dbReference type="InterPro" id="IPR016163">
    <property type="entry name" value="Ald_DH_C"/>
</dbReference>
<dbReference type="FunFam" id="3.40.605.10:FF:000006">
    <property type="entry name" value="1-pyrroline-5-carboxylate dehydrogenase"/>
    <property type="match status" value="1"/>
</dbReference>
<keyword evidence="4 10" id="KW-0560">Oxidoreductase</keyword>
<evidence type="ECO:0000256" key="4">
    <source>
        <dbReference type="ARBA" id="ARBA00023002"/>
    </source>
</evidence>
<dbReference type="GO" id="GO:0003842">
    <property type="term" value="F:L-glutamate gamma-semialdehyde dehydrogenase activity"/>
    <property type="evidence" value="ECO:0007669"/>
    <property type="project" value="UniProtKB-EC"/>
</dbReference>
<dbReference type="InterPro" id="IPR005931">
    <property type="entry name" value="P5CDH/ALDH4A1"/>
</dbReference>
<dbReference type="PROSITE" id="PS00070">
    <property type="entry name" value="ALDEHYDE_DEHYDR_CYS"/>
    <property type="match status" value="1"/>
</dbReference>
<name>A0A7C5HGB8_UNCW3</name>
<evidence type="ECO:0000256" key="6">
    <source>
        <dbReference type="ARBA" id="ARBA00023062"/>
    </source>
</evidence>
<keyword evidence="6" id="KW-0642">Proline metabolism</keyword>
<sequence length="544" mass="61267">MGNAIFKIEKPSNEPILAYEPGSPEKKELKSRLKELKEQQIEIPLIIGGKEIRTGDLGNCIIPHETSKKLGAYHKAGRKEIEMAIEAAIKASKEWSRMDWEHRASIFMRAAELLSKSWRSKLNAACMLCQSKTVFQAEIDSACELIDFFRFNSYFMREIYSEQPDSVRPSYNRMEYRPLEGFIFAVTPFNFASIAGNLPASPALMGNVVLWKPASSAVYTAYWIMKLFQEAGLPDGVINFIPGPGSVIGDVVLRDSHLAGIHFTGSTNTFQTMWRIVGENIKNYRIYPRIVGETGGKDFIFAHPSADKKALLTAIVRGAFEYQGQKCSAASRAYIPESIWNSEFKDELIQTTESIKMGDPEDFRNFMTAVIDRAAFNSITRYINEAKNSQEAEFIVGGQYDDSIGYFIRPTIILAKNPKYKTMQEEIFGPVITIYVYKDNEYEETLHLCDETSPYGLTGAVFARDRKAITLAEKILVHAAGNFYINDKPTGAVVGQQPFGGSRASGTNDKAGSKLNLIRWVTPRSIKENLHPPIDYRYPFMEEE</sequence>
<dbReference type="PANTHER" id="PTHR42862">
    <property type="entry name" value="DELTA-1-PYRROLINE-5-CARBOXYLATE DEHYDROGENASE 1, ISOFORM A-RELATED"/>
    <property type="match status" value="1"/>
</dbReference>
<gene>
    <name evidence="10" type="primary">pruA</name>
    <name evidence="10" type="ORF">ENL19_02490</name>
</gene>
<comment type="catalytic activity">
    <reaction evidence="8">
        <text>L-glutamate 5-semialdehyde + NAD(+) + H2O = L-glutamate + NADH + 2 H(+)</text>
        <dbReference type="Rhea" id="RHEA:30235"/>
        <dbReference type="ChEBI" id="CHEBI:15377"/>
        <dbReference type="ChEBI" id="CHEBI:15378"/>
        <dbReference type="ChEBI" id="CHEBI:29985"/>
        <dbReference type="ChEBI" id="CHEBI:57540"/>
        <dbReference type="ChEBI" id="CHEBI:57945"/>
        <dbReference type="ChEBI" id="CHEBI:58066"/>
        <dbReference type="EC" id="1.2.1.88"/>
    </reaction>
</comment>
<keyword evidence="5" id="KW-0520">NAD</keyword>
<organism evidence="10">
    <name type="scientific">candidate division WOR-3 bacterium</name>
    <dbReference type="NCBI Taxonomy" id="2052148"/>
    <lineage>
        <taxon>Bacteria</taxon>
        <taxon>Bacteria division WOR-3</taxon>
    </lineage>
</organism>
<evidence type="ECO:0000259" key="9">
    <source>
        <dbReference type="Pfam" id="PF00171"/>
    </source>
</evidence>
<evidence type="ECO:0000256" key="7">
    <source>
        <dbReference type="ARBA" id="ARBA00032259"/>
    </source>
</evidence>
<dbReference type="FunFam" id="3.40.309.10:FF:000005">
    <property type="entry name" value="1-pyrroline-5-carboxylate dehydrogenase 1"/>
    <property type="match status" value="1"/>
</dbReference>
<dbReference type="InterPro" id="IPR016162">
    <property type="entry name" value="Ald_DH_N"/>
</dbReference>
<dbReference type="GO" id="GO:0004657">
    <property type="term" value="F:proline dehydrogenase activity"/>
    <property type="evidence" value="ECO:0007669"/>
    <property type="project" value="UniProtKB-ARBA"/>
</dbReference>
<dbReference type="NCBIfam" id="TIGR01236">
    <property type="entry name" value="D1pyr5carbox1"/>
    <property type="match status" value="1"/>
</dbReference>
<evidence type="ECO:0000256" key="3">
    <source>
        <dbReference type="ARBA" id="ARBA00012884"/>
    </source>
</evidence>
<evidence type="ECO:0000256" key="8">
    <source>
        <dbReference type="ARBA" id="ARBA00048142"/>
    </source>
</evidence>
<dbReference type="InterPro" id="IPR050485">
    <property type="entry name" value="Proline_metab_enzyme"/>
</dbReference>
<evidence type="ECO:0000313" key="10">
    <source>
        <dbReference type="EMBL" id="HHE04913.1"/>
    </source>
</evidence>
<comment type="similarity">
    <text evidence="2">Belongs to the aldehyde dehydrogenase family.</text>
</comment>
<dbReference type="EMBL" id="DRTB01000187">
    <property type="protein sequence ID" value="HHE04913.1"/>
    <property type="molecule type" value="Genomic_DNA"/>
</dbReference>